<sequence length="280" mass="30785">MSRSVAPTMSAILAGCLLAACTTEPVRSDSMAVAAPAVSGSAIPVSRPISEQIPSNPTTRSAKAHTELGMAYMRSARNGVAMDEARIAIKADAGYAPAHLLMGMVYALQEQPELGRPYFEEAVRLAPGDPEINTAYGWFLCSQGKEADGLRRIEAAARNPYFTTPGNAWMSAGMCLLRMRDYPAAEDRFQRAAQSDAKNTEALIALAETLYMQDKLPRAKHWLDQAMKRVARQPPGVLWLAIRIERKLGNQSLMQVFASRLQQDYPNSNEAMLYREGKFE</sequence>
<dbReference type="InterPro" id="IPR013360">
    <property type="entry name" value="Pilus_4_PilW"/>
</dbReference>
<dbReference type="PANTHER" id="PTHR12558">
    <property type="entry name" value="CELL DIVISION CYCLE 16,23,27"/>
    <property type="match status" value="1"/>
</dbReference>
<evidence type="ECO:0000313" key="6">
    <source>
        <dbReference type="Proteomes" id="UP000623509"/>
    </source>
</evidence>
<organism evidence="4 5">
    <name type="scientific">Candidatus Dactylopiibacterium carminicum</name>
    <dbReference type="NCBI Taxonomy" id="857335"/>
    <lineage>
        <taxon>Bacteria</taxon>
        <taxon>Pseudomonadati</taxon>
        <taxon>Pseudomonadota</taxon>
        <taxon>Betaproteobacteria</taxon>
        <taxon>Rhodocyclales</taxon>
        <taxon>Rhodocyclaceae</taxon>
        <taxon>Candidatus Dactylopiibacterium</taxon>
    </lineage>
</organism>
<dbReference type="Gene3D" id="1.25.40.10">
    <property type="entry name" value="Tetratricopeptide repeat domain"/>
    <property type="match status" value="1"/>
</dbReference>
<dbReference type="EMBL" id="MDUX01000001">
    <property type="protein sequence ID" value="KAF7600870.1"/>
    <property type="molecule type" value="Genomic_DNA"/>
</dbReference>
<dbReference type="NCBIfam" id="TIGR02521">
    <property type="entry name" value="type_IV_pilW"/>
    <property type="match status" value="1"/>
</dbReference>
<evidence type="ECO:0000256" key="2">
    <source>
        <dbReference type="SAM" id="SignalP"/>
    </source>
</evidence>
<keyword evidence="2" id="KW-0732">Signal</keyword>
<reference evidence="4 5" key="2">
    <citation type="submission" date="2017-07" db="EMBL/GenBank/DDBJ databases">
        <title>Candidatus Dactylopiibacterium carminicum, a nitrogen-fixing symbiont of the cochineal insect Dactylopius coccus and Dactylopius opuntiae (Hemiptera: Coccoidea: Dactylopiidae).</title>
        <authorList>
            <person name="Vera A."/>
        </authorList>
    </citation>
    <scope>NUCLEOTIDE SEQUENCE [LARGE SCALE GENOMIC DNA]</scope>
    <source>
        <strain evidence="4 5">NFDCM</strain>
    </source>
</reference>
<name>A0A272EZ27_9RHOO</name>
<dbReference type="Proteomes" id="UP000216107">
    <property type="component" value="Unassembled WGS sequence"/>
</dbReference>
<dbReference type="SUPFAM" id="SSF48452">
    <property type="entry name" value="TPR-like"/>
    <property type="match status" value="1"/>
</dbReference>
<gene>
    <name evidence="3" type="ORF">BGI27_00545</name>
    <name evidence="4" type="ORF">CGU29_00580</name>
</gene>
<accession>A0A272EZ27</accession>
<comment type="caution">
    <text evidence="4">The sequence shown here is derived from an EMBL/GenBank/DDBJ whole genome shotgun (WGS) entry which is preliminary data.</text>
</comment>
<proteinExistence type="predicted"/>
<dbReference type="Pfam" id="PF14559">
    <property type="entry name" value="TPR_19"/>
    <property type="match status" value="1"/>
</dbReference>
<dbReference type="InterPro" id="IPR019734">
    <property type="entry name" value="TPR_rpt"/>
</dbReference>
<evidence type="ECO:0000256" key="1">
    <source>
        <dbReference type="PROSITE-ProRule" id="PRU00339"/>
    </source>
</evidence>
<feature type="repeat" description="TPR" evidence="1">
    <location>
        <begin position="96"/>
        <end position="129"/>
    </location>
</feature>
<dbReference type="RefSeq" id="WP_095522980.1">
    <property type="nucleotide sequence ID" value="NZ_MDUX01000001.1"/>
</dbReference>
<reference evidence="3 6" key="1">
    <citation type="submission" date="2016-08" db="EMBL/GenBank/DDBJ databases">
        <title>Candidatus Dactylopiibacterium carminicum genome sequence.</title>
        <authorList>
            <person name="Ramirez-Puebla S.T."/>
            <person name="Ormeno-Orrillo E."/>
            <person name="Vera-Ponce De Leon A."/>
            <person name="Luis L."/>
            <person name="Sanchez-Flores A."/>
            <person name="Monica R."/>
            <person name="Martinez-Romero E."/>
        </authorList>
    </citation>
    <scope>NUCLEOTIDE SEQUENCE [LARGE SCALE GENOMIC DNA]</scope>
    <source>
        <strain evidence="3">END1</strain>
    </source>
</reference>
<dbReference type="Proteomes" id="UP000623509">
    <property type="component" value="Unassembled WGS sequence"/>
</dbReference>
<keyword evidence="6" id="KW-1185">Reference proteome</keyword>
<dbReference type="PANTHER" id="PTHR12558:SF13">
    <property type="entry name" value="CELL DIVISION CYCLE PROTEIN 27 HOMOLOG"/>
    <property type="match status" value="1"/>
</dbReference>
<feature type="repeat" description="TPR" evidence="1">
    <location>
        <begin position="166"/>
        <end position="199"/>
    </location>
</feature>
<evidence type="ECO:0000313" key="4">
    <source>
        <dbReference type="EMBL" id="PAS95369.1"/>
    </source>
</evidence>
<dbReference type="InterPro" id="IPR011990">
    <property type="entry name" value="TPR-like_helical_dom_sf"/>
</dbReference>
<keyword evidence="1" id="KW-0802">TPR repeat</keyword>
<dbReference type="PROSITE" id="PS51257">
    <property type="entry name" value="PROKAR_LIPOPROTEIN"/>
    <property type="match status" value="1"/>
</dbReference>
<evidence type="ECO:0000313" key="5">
    <source>
        <dbReference type="Proteomes" id="UP000216107"/>
    </source>
</evidence>
<dbReference type="OrthoDB" id="9814042at2"/>
<evidence type="ECO:0000313" key="3">
    <source>
        <dbReference type="EMBL" id="KAF7600870.1"/>
    </source>
</evidence>
<feature type="signal peptide" evidence="2">
    <location>
        <begin position="1"/>
        <end position="19"/>
    </location>
</feature>
<dbReference type="AlphaFoldDB" id="A0A272EZ27"/>
<dbReference type="SMART" id="SM00028">
    <property type="entry name" value="TPR"/>
    <property type="match status" value="4"/>
</dbReference>
<dbReference type="Pfam" id="PF13432">
    <property type="entry name" value="TPR_16"/>
    <property type="match status" value="1"/>
</dbReference>
<dbReference type="PROSITE" id="PS50005">
    <property type="entry name" value="TPR"/>
    <property type="match status" value="2"/>
</dbReference>
<protein>
    <submittedName>
        <fullName evidence="4">Type IV pilus biogenesis/stability protein PilW</fullName>
    </submittedName>
</protein>
<feature type="chain" id="PRO_5012944697" evidence="2">
    <location>
        <begin position="20"/>
        <end position="280"/>
    </location>
</feature>
<dbReference type="EMBL" id="NMRN01000001">
    <property type="protein sequence ID" value="PAS95369.1"/>
    <property type="molecule type" value="Genomic_DNA"/>
</dbReference>